<dbReference type="EMBL" id="JAMPKK010000044">
    <property type="protein sequence ID" value="MEP0866495.1"/>
    <property type="molecule type" value="Genomic_DNA"/>
</dbReference>
<evidence type="ECO:0000256" key="3">
    <source>
        <dbReference type="ARBA" id="ARBA00022982"/>
    </source>
</evidence>
<gene>
    <name evidence="9" type="primary">trxA</name>
    <name evidence="9" type="ORF">NDI37_18730</name>
</gene>
<feature type="domain" description="Thioredoxin" evidence="8">
    <location>
        <begin position="1"/>
        <end position="111"/>
    </location>
</feature>
<dbReference type="PANTHER" id="PTHR45663">
    <property type="entry name" value="GEO12009P1"/>
    <property type="match status" value="1"/>
</dbReference>
<dbReference type="InterPro" id="IPR036249">
    <property type="entry name" value="Thioredoxin-like_sf"/>
</dbReference>
<dbReference type="PRINTS" id="PR00421">
    <property type="entry name" value="THIOREDOXIN"/>
</dbReference>
<evidence type="ECO:0000259" key="8">
    <source>
        <dbReference type="PROSITE" id="PS51352"/>
    </source>
</evidence>
<dbReference type="PANTHER" id="PTHR45663:SF11">
    <property type="entry name" value="GEO12009P1"/>
    <property type="match status" value="1"/>
</dbReference>
<dbReference type="SUPFAM" id="SSF52833">
    <property type="entry name" value="Thioredoxin-like"/>
    <property type="match status" value="1"/>
</dbReference>
<dbReference type="Proteomes" id="UP001442494">
    <property type="component" value="Unassembled WGS sequence"/>
</dbReference>
<comment type="similarity">
    <text evidence="1 7">Belongs to the thioredoxin family.</text>
</comment>
<evidence type="ECO:0000256" key="6">
    <source>
        <dbReference type="NCBIfam" id="TIGR01068"/>
    </source>
</evidence>
<dbReference type="RefSeq" id="WP_190428120.1">
    <property type="nucleotide sequence ID" value="NZ_JAMPKK010000044.1"/>
</dbReference>
<keyword evidence="4" id="KW-1015">Disulfide bond</keyword>
<dbReference type="PROSITE" id="PS00194">
    <property type="entry name" value="THIOREDOXIN_1"/>
    <property type="match status" value="1"/>
</dbReference>
<dbReference type="Pfam" id="PF00085">
    <property type="entry name" value="Thioredoxin"/>
    <property type="match status" value="1"/>
</dbReference>
<dbReference type="PROSITE" id="PS51352">
    <property type="entry name" value="THIOREDOXIN_2"/>
    <property type="match status" value="1"/>
</dbReference>
<keyword evidence="2" id="KW-0813">Transport</keyword>
<dbReference type="NCBIfam" id="TIGR01068">
    <property type="entry name" value="thioredoxin"/>
    <property type="match status" value="1"/>
</dbReference>
<dbReference type="InterPro" id="IPR005746">
    <property type="entry name" value="Thioredoxin"/>
</dbReference>
<keyword evidence="5" id="KW-0676">Redox-active center</keyword>
<dbReference type="Gene3D" id="3.40.30.10">
    <property type="entry name" value="Glutaredoxin"/>
    <property type="match status" value="1"/>
</dbReference>
<dbReference type="InterPro" id="IPR013766">
    <property type="entry name" value="Thioredoxin_domain"/>
</dbReference>
<evidence type="ECO:0000313" key="9">
    <source>
        <dbReference type="EMBL" id="MEP0866495.1"/>
    </source>
</evidence>
<keyword evidence="10" id="KW-1185">Reference proteome</keyword>
<evidence type="ECO:0000256" key="1">
    <source>
        <dbReference type="ARBA" id="ARBA00008987"/>
    </source>
</evidence>
<keyword evidence="3" id="KW-0249">Electron transport</keyword>
<sequence>MSENSKYVILTEDNFENEVVASSVPVVVDFWAAWCGPCRMLNPLIEELAANFEGVAKVGKLNIDEYGQLANQYKIQAVPTVLFFKDGQVVDQVVGVAPLAVFAAKVNDLLPQNNSTIEQAA</sequence>
<comment type="caution">
    <text evidence="9">The sequence shown here is derived from an EMBL/GenBank/DDBJ whole genome shotgun (WGS) entry which is preliminary data.</text>
</comment>
<reference evidence="9 10" key="1">
    <citation type="submission" date="2022-04" db="EMBL/GenBank/DDBJ databases">
        <title>Positive selection, recombination, and allopatry shape intraspecific diversity of widespread and dominant cyanobacteria.</title>
        <authorList>
            <person name="Wei J."/>
            <person name="Shu W."/>
            <person name="Hu C."/>
        </authorList>
    </citation>
    <scope>NUCLEOTIDE SEQUENCE [LARGE SCALE GENOMIC DNA]</scope>
    <source>
        <strain evidence="9 10">GB2-A5</strain>
    </source>
</reference>
<dbReference type="PIRSF" id="PIRSF000077">
    <property type="entry name" value="Thioredoxin"/>
    <property type="match status" value="1"/>
</dbReference>
<organism evidence="9 10">
    <name type="scientific">Funiculus sociatus GB2-A5</name>
    <dbReference type="NCBI Taxonomy" id="2933946"/>
    <lineage>
        <taxon>Bacteria</taxon>
        <taxon>Bacillati</taxon>
        <taxon>Cyanobacteriota</taxon>
        <taxon>Cyanophyceae</taxon>
        <taxon>Coleofasciculales</taxon>
        <taxon>Coleofasciculaceae</taxon>
        <taxon>Funiculus</taxon>
    </lineage>
</organism>
<evidence type="ECO:0000256" key="4">
    <source>
        <dbReference type="ARBA" id="ARBA00023157"/>
    </source>
</evidence>
<evidence type="ECO:0000313" key="10">
    <source>
        <dbReference type="Proteomes" id="UP001442494"/>
    </source>
</evidence>
<accession>A0ABV0JTG1</accession>
<dbReference type="InterPro" id="IPR017937">
    <property type="entry name" value="Thioredoxin_CS"/>
</dbReference>
<evidence type="ECO:0000256" key="2">
    <source>
        <dbReference type="ARBA" id="ARBA00022448"/>
    </source>
</evidence>
<dbReference type="CDD" id="cd02947">
    <property type="entry name" value="TRX_family"/>
    <property type="match status" value="1"/>
</dbReference>
<name>A0ABV0JTG1_9CYAN</name>
<proteinExistence type="inferred from homology"/>
<protein>
    <recommendedName>
        <fullName evidence="6 7">Thioredoxin</fullName>
    </recommendedName>
</protein>
<evidence type="ECO:0000256" key="7">
    <source>
        <dbReference type="PIRNR" id="PIRNR000077"/>
    </source>
</evidence>
<evidence type="ECO:0000256" key="5">
    <source>
        <dbReference type="ARBA" id="ARBA00023284"/>
    </source>
</evidence>